<protein>
    <recommendedName>
        <fullName evidence="1">Heme NO-binding domain-containing protein</fullName>
    </recommendedName>
</protein>
<dbReference type="VEuPathDB" id="VectorBase:BGLAX_044551"/>
<dbReference type="InterPro" id="IPR024096">
    <property type="entry name" value="NO_sig/Golgi_transp_ligand-bd"/>
</dbReference>
<proteinExistence type="predicted"/>
<organism evidence="2 3">
    <name type="scientific">Biomphalaria glabrata</name>
    <name type="common">Bloodfluke planorb</name>
    <name type="synonym">Freshwater snail</name>
    <dbReference type="NCBI Taxonomy" id="6526"/>
    <lineage>
        <taxon>Eukaryota</taxon>
        <taxon>Metazoa</taxon>
        <taxon>Spiralia</taxon>
        <taxon>Lophotrochozoa</taxon>
        <taxon>Mollusca</taxon>
        <taxon>Gastropoda</taxon>
        <taxon>Heterobranchia</taxon>
        <taxon>Euthyneura</taxon>
        <taxon>Panpulmonata</taxon>
        <taxon>Hygrophila</taxon>
        <taxon>Lymnaeoidea</taxon>
        <taxon>Planorbidae</taxon>
        <taxon>Biomphalaria</taxon>
    </lineage>
</organism>
<reference evidence="2" key="1">
    <citation type="submission" date="2020-05" db="UniProtKB">
        <authorList>
            <consortium name="EnsemblMetazoa"/>
        </authorList>
    </citation>
    <scope>IDENTIFICATION</scope>
    <source>
        <strain evidence="2">BB02</strain>
    </source>
</reference>
<dbReference type="KEGG" id="bgt:106053938"/>
<dbReference type="AlphaFoldDB" id="A0A2C9LF57"/>
<evidence type="ECO:0000313" key="2">
    <source>
        <dbReference type="EnsemblMetazoa" id="BGLB030497-PA"/>
    </source>
</evidence>
<dbReference type="GO" id="GO:0008074">
    <property type="term" value="C:guanylate cyclase complex, soluble"/>
    <property type="evidence" value="ECO:0007669"/>
    <property type="project" value="TreeGrafter"/>
</dbReference>
<name>A0A2C9LF57_BIOGL</name>
<dbReference type="PANTHER" id="PTHR45655:SF13">
    <property type="entry name" value="SOLUBLE GUANYLATE CYCLASE GCY-32-RELATED"/>
    <property type="match status" value="1"/>
</dbReference>
<dbReference type="InterPro" id="IPR011644">
    <property type="entry name" value="Heme_NO-bd"/>
</dbReference>
<sequence>MYGHIHCVIKDLVTTQFGQEAWEVILNDAGLQEREHLMLFYHYDDSMTFKLVNSASKCLNLPVETVLEVFGDYFLVHCLKYGYDDMLRTLGSDITSFIQNLDSLHSLLALTYDKIVAPSFRCETQKDDSLTLHYYSARQGLHPLVKALPVSVIKCLFEERCMESDLVAGALF</sequence>
<feature type="domain" description="Heme NO-binding" evidence="1">
    <location>
        <begin position="2"/>
        <end position="158"/>
    </location>
</feature>
<accession>A0A2C9LF57</accession>
<dbReference type="GO" id="GO:0020037">
    <property type="term" value="F:heme binding"/>
    <property type="evidence" value="ECO:0007669"/>
    <property type="project" value="InterPro"/>
</dbReference>
<dbReference type="Pfam" id="PF07700">
    <property type="entry name" value="HNOB"/>
    <property type="match status" value="1"/>
</dbReference>
<dbReference type="Proteomes" id="UP000076420">
    <property type="component" value="Unassembled WGS sequence"/>
</dbReference>
<dbReference type="SUPFAM" id="SSF111126">
    <property type="entry name" value="Ligand-binding domain in the NO signalling and Golgi transport"/>
    <property type="match status" value="1"/>
</dbReference>
<dbReference type="GO" id="GO:0004383">
    <property type="term" value="F:guanylate cyclase activity"/>
    <property type="evidence" value="ECO:0007669"/>
    <property type="project" value="TreeGrafter"/>
</dbReference>
<dbReference type="EnsemblMetazoa" id="BGLB030497-RA">
    <property type="protein sequence ID" value="BGLB030497-PA"/>
    <property type="gene ID" value="BGLB030497"/>
</dbReference>
<evidence type="ECO:0000313" key="3">
    <source>
        <dbReference type="Proteomes" id="UP000076420"/>
    </source>
</evidence>
<dbReference type="VEuPathDB" id="VectorBase:BGLB030497"/>
<dbReference type="GO" id="GO:0019934">
    <property type="term" value="P:cGMP-mediated signaling"/>
    <property type="evidence" value="ECO:0007669"/>
    <property type="project" value="TreeGrafter"/>
</dbReference>
<dbReference type="InterPro" id="IPR038158">
    <property type="entry name" value="H-NOX_domain_sf"/>
</dbReference>
<evidence type="ECO:0000259" key="1">
    <source>
        <dbReference type="Pfam" id="PF07700"/>
    </source>
</evidence>
<gene>
    <name evidence="2" type="primary">106053938</name>
</gene>
<dbReference type="STRING" id="6526.A0A2C9LF57"/>
<dbReference type="Gene3D" id="3.90.1520.10">
    <property type="entry name" value="H-NOX domain"/>
    <property type="match status" value="1"/>
</dbReference>
<dbReference type="GO" id="GO:0070482">
    <property type="term" value="P:response to oxygen levels"/>
    <property type="evidence" value="ECO:0007669"/>
    <property type="project" value="TreeGrafter"/>
</dbReference>
<dbReference type="PANTHER" id="PTHR45655">
    <property type="entry name" value="GUANYLATE CYCLASE SOLUBLE SUBUNIT BETA-2"/>
    <property type="match status" value="1"/>
</dbReference>